<dbReference type="AlphaFoldDB" id="A0AAW2L724"/>
<comment type="caution">
    <text evidence="2">The sequence shown here is derived from an EMBL/GenBank/DDBJ whole genome shotgun (WGS) entry which is preliminary data.</text>
</comment>
<feature type="region of interest" description="Disordered" evidence="1">
    <location>
        <begin position="38"/>
        <end position="79"/>
    </location>
</feature>
<feature type="compositionally biased region" description="Basic and acidic residues" evidence="1">
    <location>
        <begin position="49"/>
        <end position="65"/>
    </location>
</feature>
<evidence type="ECO:0000256" key="1">
    <source>
        <dbReference type="SAM" id="MobiDB-lite"/>
    </source>
</evidence>
<evidence type="ECO:0000313" key="2">
    <source>
        <dbReference type="EMBL" id="KAL0314999.1"/>
    </source>
</evidence>
<sequence length="225" mass="25239">MKSDKYCLFHKDRGHGTEDCFHLKDEIEKLIRRGYLKEYVNRSNQPQEENSRPPREGREREDKQNKPNQDNLPTAGIIGVISGGPVGGDSARARKAALRAIRNTSLDTFEPAVMMNEESREKQDIVFGSQDLERDVVANNDAVVISATIANFWVKKVLVDSGSSADIIFHKAFSQMGINNAELTRINTPLTSFSGNIMEPMGEVILPISLDSYPRRATKMIKFLV</sequence>
<protein>
    <submittedName>
        <fullName evidence="2">Uncharacterized protein</fullName>
    </submittedName>
</protein>
<name>A0AAW2L724_9LAMI</name>
<dbReference type="PANTHER" id="PTHR33240">
    <property type="entry name" value="OS08G0508500 PROTEIN"/>
    <property type="match status" value="1"/>
</dbReference>
<organism evidence="2">
    <name type="scientific">Sesamum calycinum</name>
    <dbReference type="NCBI Taxonomy" id="2727403"/>
    <lineage>
        <taxon>Eukaryota</taxon>
        <taxon>Viridiplantae</taxon>
        <taxon>Streptophyta</taxon>
        <taxon>Embryophyta</taxon>
        <taxon>Tracheophyta</taxon>
        <taxon>Spermatophyta</taxon>
        <taxon>Magnoliopsida</taxon>
        <taxon>eudicotyledons</taxon>
        <taxon>Gunneridae</taxon>
        <taxon>Pentapetalae</taxon>
        <taxon>asterids</taxon>
        <taxon>lamiids</taxon>
        <taxon>Lamiales</taxon>
        <taxon>Pedaliaceae</taxon>
        <taxon>Sesamum</taxon>
    </lineage>
</organism>
<reference evidence="2" key="1">
    <citation type="submission" date="2020-06" db="EMBL/GenBank/DDBJ databases">
        <authorList>
            <person name="Li T."/>
            <person name="Hu X."/>
            <person name="Zhang T."/>
            <person name="Song X."/>
            <person name="Zhang H."/>
            <person name="Dai N."/>
            <person name="Sheng W."/>
            <person name="Hou X."/>
            <person name="Wei L."/>
        </authorList>
    </citation>
    <scope>NUCLEOTIDE SEQUENCE</scope>
    <source>
        <strain evidence="2">KEN8</strain>
        <tissue evidence="2">Leaf</tissue>
    </source>
</reference>
<reference evidence="2" key="2">
    <citation type="journal article" date="2024" name="Plant">
        <title>Genomic evolution and insights into agronomic trait innovations of Sesamum species.</title>
        <authorList>
            <person name="Miao H."/>
            <person name="Wang L."/>
            <person name="Qu L."/>
            <person name="Liu H."/>
            <person name="Sun Y."/>
            <person name="Le M."/>
            <person name="Wang Q."/>
            <person name="Wei S."/>
            <person name="Zheng Y."/>
            <person name="Lin W."/>
            <person name="Duan Y."/>
            <person name="Cao H."/>
            <person name="Xiong S."/>
            <person name="Wang X."/>
            <person name="Wei L."/>
            <person name="Li C."/>
            <person name="Ma Q."/>
            <person name="Ju M."/>
            <person name="Zhao R."/>
            <person name="Li G."/>
            <person name="Mu C."/>
            <person name="Tian Q."/>
            <person name="Mei H."/>
            <person name="Zhang T."/>
            <person name="Gao T."/>
            <person name="Zhang H."/>
        </authorList>
    </citation>
    <scope>NUCLEOTIDE SEQUENCE</scope>
    <source>
        <strain evidence="2">KEN8</strain>
    </source>
</reference>
<proteinExistence type="predicted"/>
<gene>
    <name evidence="2" type="ORF">Scaly_2899200</name>
</gene>
<accession>A0AAW2L724</accession>
<dbReference type="EMBL" id="JACGWM010000114">
    <property type="protein sequence ID" value="KAL0314999.1"/>
    <property type="molecule type" value="Genomic_DNA"/>
</dbReference>
<dbReference type="PANTHER" id="PTHR33240:SF15">
    <property type="entry name" value="GAG-PRO-LIKE PROTEIN"/>
    <property type="match status" value="1"/>
</dbReference>